<keyword evidence="6" id="KW-0472">Membrane</keyword>
<reference evidence="8" key="1">
    <citation type="journal article" date="2014" name="Int. J. Syst. Evol. Microbiol.">
        <title>Complete genome sequence of Corynebacterium casei LMG S-19264T (=DSM 44701T), isolated from a smear-ripened cheese.</title>
        <authorList>
            <consortium name="US DOE Joint Genome Institute (JGI-PGF)"/>
            <person name="Walter F."/>
            <person name="Albersmeier A."/>
            <person name="Kalinowski J."/>
            <person name="Ruckert C."/>
        </authorList>
    </citation>
    <scope>NUCLEOTIDE SEQUENCE</scope>
    <source>
        <strain evidence="8">JCM 3302</strain>
    </source>
</reference>
<dbReference type="Proteomes" id="UP000641386">
    <property type="component" value="Unassembled WGS sequence"/>
</dbReference>
<keyword evidence="9" id="KW-1185">Reference proteome</keyword>
<keyword evidence="6" id="KW-0812">Transmembrane</keyword>
<keyword evidence="3 5" id="KW-0479">Metal-binding</keyword>
<reference evidence="8" key="2">
    <citation type="submission" date="2020-09" db="EMBL/GenBank/DDBJ databases">
        <authorList>
            <person name="Sun Q."/>
            <person name="Ohkuma M."/>
        </authorList>
    </citation>
    <scope>NUCLEOTIDE SEQUENCE</scope>
    <source>
        <strain evidence="8">JCM 3302</strain>
    </source>
</reference>
<dbReference type="InterPro" id="IPR001486">
    <property type="entry name" value="Hemoglobin_trunc"/>
</dbReference>
<feature type="binding site" description="distal binding residue" evidence="5">
    <location>
        <position position="227"/>
    </location>
    <ligand>
        <name>heme</name>
        <dbReference type="ChEBI" id="CHEBI:30413"/>
    </ligand>
    <ligandPart>
        <name>Fe</name>
        <dbReference type="ChEBI" id="CHEBI:18248"/>
    </ligandPart>
</feature>
<keyword evidence="1" id="KW-0813">Transport</keyword>
<dbReference type="CDD" id="cd14775">
    <property type="entry name" value="TrHb2_O-like"/>
    <property type="match status" value="1"/>
</dbReference>
<proteinExistence type="predicted"/>
<dbReference type="GO" id="GO:0019825">
    <property type="term" value="F:oxygen binding"/>
    <property type="evidence" value="ECO:0007669"/>
    <property type="project" value="InterPro"/>
</dbReference>
<dbReference type="GO" id="GO:0020037">
    <property type="term" value="F:heme binding"/>
    <property type="evidence" value="ECO:0007669"/>
    <property type="project" value="InterPro"/>
</dbReference>
<evidence type="ECO:0000313" key="8">
    <source>
        <dbReference type="EMBL" id="GHF00969.1"/>
    </source>
</evidence>
<dbReference type="InterPro" id="IPR012292">
    <property type="entry name" value="Globin/Proto"/>
</dbReference>
<name>A0A919E1D9_9ACTN</name>
<gene>
    <name evidence="8" type="ORF">GCM10014715_66470</name>
</gene>
<evidence type="ECO:0000256" key="1">
    <source>
        <dbReference type="ARBA" id="ARBA00022448"/>
    </source>
</evidence>
<dbReference type="Gene3D" id="3.30.70.100">
    <property type="match status" value="1"/>
</dbReference>
<evidence type="ECO:0000256" key="4">
    <source>
        <dbReference type="ARBA" id="ARBA00023004"/>
    </source>
</evidence>
<dbReference type="Gene3D" id="1.10.490.10">
    <property type="entry name" value="Globins"/>
    <property type="match status" value="1"/>
</dbReference>
<feature type="domain" description="ABM" evidence="7">
    <location>
        <begin position="57"/>
        <end position="147"/>
    </location>
</feature>
<evidence type="ECO:0000256" key="5">
    <source>
        <dbReference type="PIRSR" id="PIRSR601486-1"/>
    </source>
</evidence>
<evidence type="ECO:0000256" key="2">
    <source>
        <dbReference type="ARBA" id="ARBA00022617"/>
    </source>
</evidence>
<dbReference type="Pfam" id="PF03992">
    <property type="entry name" value="ABM"/>
    <property type="match status" value="1"/>
</dbReference>
<sequence>MAHFPPSTSKVNSTGQWKSWSFSGVGVGVGIAVLFRVLTAGSVLARGPGVLFSPGMIVEYIRYRITERQRAEFEEAYRRAAVLLGQAEQCVDYELARCTEDSGSYILRIHWTSAEDHLEGFRRDEHFAAFFAEIKAYVESIEEMRHYEVTDVVGRGGAVPTLYEWAGGARAFERLFDRFYERVAEDDLLAPVFAGMDPHHAEHVAAWLGEVFGGPARYSSERGGHRHMASRHVGRGLTEEQRRRWVALLMDTVQEVGLPDDPEFRAVFAYYLEWGTRMALIYSGPNPPPLPESPMPRWDWGITPPYRG</sequence>
<comment type="caution">
    <text evidence="8">The sequence shown here is derived from an EMBL/GenBank/DDBJ whole genome shotgun (WGS) entry which is preliminary data.</text>
</comment>
<organism evidence="8 9">
    <name type="scientific">Streptomyces spiralis</name>
    <dbReference type="NCBI Taxonomy" id="66376"/>
    <lineage>
        <taxon>Bacteria</taxon>
        <taxon>Bacillati</taxon>
        <taxon>Actinomycetota</taxon>
        <taxon>Actinomycetes</taxon>
        <taxon>Kitasatosporales</taxon>
        <taxon>Streptomycetaceae</taxon>
        <taxon>Streptomyces</taxon>
    </lineage>
</organism>
<keyword evidence="4 5" id="KW-0408">Iron</keyword>
<feature type="binding site" description="distal binding residue" evidence="5">
    <location>
        <position position="203"/>
    </location>
    <ligand>
        <name>heme</name>
        <dbReference type="ChEBI" id="CHEBI:30413"/>
    </ligand>
    <ligandPart>
        <name>Fe</name>
        <dbReference type="ChEBI" id="CHEBI:18248"/>
    </ligandPart>
</feature>
<evidence type="ECO:0000256" key="3">
    <source>
        <dbReference type="ARBA" id="ARBA00022723"/>
    </source>
</evidence>
<dbReference type="SUPFAM" id="SSF46458">
    <property type="entry name" value="Globin-like"/>
    <property type="match status" value="1"/>
</dbReference>
<evidence type="ECO:0000259" key="7">
    <source>
        <dbReference type="PROSITE" id="PS51725"/>
    </source>
</evidence>
<dbReference type="AlphaFoldDB" id="A0A919E1D9"/>
<accession>A0A919E1D9</accession>
<evidence type="ECO:0000256" key="6">
    <source>
        <dbReference type="SAM" id="Phobius"/>
    </source>
</evidence>
<dbReference type="GO" id="GO:0046872">
    <property type="term" value="F:metal ion binding"/>
    <property type="evidence" value="ECO:0007669"/>
    <property type="project" value="UniProtKB-KW"/>
</dbReference>
<dbReference type="InterPro" id="IPR009050">
    <property type="entry name" value="Globin-like_sf"/>
</dbReference>
<dbReference type="InterPro" id="IPR007138">
    <property type="entry name" value="ABM_dom"/>
</dbReference>
<dbReference type="PROSITE" id="PS51725">
    <property type="entry name" value="ABM"/>
    <property type="match status" value="1"/>
</dbReference>
<dbReference type="Pfam" id="PF01152">
    <property type="entry name" value="Bac_globin"/>
    <property type="match status" value="1"/>
</dbReference>
<keyword evidence="2 5" id="KW-0349">Heme</keyword>
<evidence type="ECO:0000313" key="9">
    <source>
        <dbReference type="Proteomes" id="UP000641386"/>
    </source>
</evidence>
<feature type="transmembrane region" description="Helical" evidence="6">
    <location>
        <begin position="20"/>
        <end position="38"/>
    </location>
</feature>
<protein>
    <recommendedName>
        <fullName evidence="7">ABM domain-containing protein</fullName>
    </recommendedName>
</protein>
<dbReference type="EMBL" id="BNBC01000040">
    <property type="protein sequence ID" value="GHF00969.1"/>
    <property type="molecule type" value="Genomic_DNA"/>
</dbReference>
<keyword evidence="6" id="KW-1133">Transmembrane helix</keyword>
<dbReference type="SUPFAM" id="SSF54909">
    <property type="entry name" value="Dimeric alpha+beta barrel"/>
    <property type="match status" value="1"/>
</dbReference>
<dbReference type="InterPro" id="IPR011008">
    <property type="entry name" value="Dimeric_a/b-barrel"/>
</dbReference>